<protein>
    <recommendedName>
        <fullName evidence="6">ATP-grasp domain-containing protein</fullName>
    </recommendedName>
</protein>
<keyword evidence="8" id="KW-1185">Reference proteome</keyword>
<reference evidence="7 8" key="1">
    <citation type="submission" date="2024-02" db="EMBL/GenBank/DDBJ databases">
        <authorList>
            <person name="Daric V."/>
            <person name="Darras S."/>
        </authorList>
    </citation>
    <scope>NUCLEOTIDE SEQUENCE [LARGE SCALE GENOMIC DNA]</scope>
</reference>
<sequence>MKTDESKWSVIANGKHIANGRTVRRNGVVTDTFVTSKTESNPANSKVENIEQNIHEDDDIELEEFSTETRRKEEVEKATEQCAVLKVNTSGAKTSHEALSSVIRQLKWRECRGNCKAGAIADIYWHGIGYNEALYNKPGVYAVNKLPGMAELSQKIHLSRIVKRMQMLYPGEFDFYPPTWFLPEQYHQFIAEVSMKTKKKANYSSAVYETTKSPNSFREFSEKATGKKPSTYIVKPDNGSQGEGIFLVNDPRDVQSTIGSRPAVVQRYIENPLLIDKFKFDLRLYVLVARLHPVEIYLCKDGLARLCTVEYEQPNSSNIHNAFMHLTNYSLNKNSDYFVHTDAENTGSKRSYRSVIQVLQKQGHDVDKIHKQIVDLVVKTVLSLLPDITIWDYVANKSRLVRCFQILGFDILLTSDLQAHLLEVNSSPSMGIDAEQETELGSGIMESVTSIVDEQIKVPLLRDTVRVIAYGERQIDMEKSCLQRVYPLYRNKQHNQDQFTSGKTTNNAIKRTVNYLSDEHDSQYLQNEDKSILNDVTETTASLPEKYVDSSYAEEVKKTPDVDSIMTLPPSDTLSHCFENPLLRADIHSRARVLAKRPSKFTVVKYRQEYAISVDEWKFIEGRRKTSSLHLRNTNDFKPKDFASLRLTESPRNRFQPQVQSFAVKDEDELVEPACCYVCGNYIGGHGPGLVHTQKQHKVKLEKQQSLDVVKNAVRPLTQSIGNMPSVQMLKLESQQHQETWDCEWESERRNSTHNPLPPRSIYFNSAQNDIETSATLHPRPPSRSLLSQQKNEGQLKITQQRRVCDSCVESSSTASTGSPDIDYEIKRLPPFCEKSNKAVANDEPTKTSKSRRFMLKEIMLINRVAAVFIYFNGVKRSLRINATAFRNMARNCKLCDQGAMPAIDILFIDVLRQCQQYASEQGSPFYHLQSSMGLPFQGFLEAMFRIAKARFKGATLKEKLEALVSNCELYMQEATRANKIARRRLQNRVKKKAVVMSPRISCGLSQRQPYF</sequence>
<dbReference type="Pfam" id="PF03133">
    <property type="entry name" value="TTL"/>
    <property type="match status" value="1"/>
</dbReference>
<dbReference type="PROSITE" id="PS51221">
    <property type="entry name" value="TTL"/>
    <property type="match status" value="1"/>
</dbReference>
<evidence type="ECO:0000256" key="3">
    <source>
        <dbReference type="ARBA" id="ARBA00022840"/>
    </source>
</evidence>
<name>A0ABP0H1S2_CLALP</name>
<dbReference type="Gene3D" id="3.30.470.20">
    <property type="entry name" value="ATP-grasp fold, B domain"/>
    <property type="match status" value="1"/>
</dbReference>
<dbReference type="InterPro" id="IPR004344">
    <property type="entry name" value="TTL/TTLL_fam"/>
</dbReference>
<feature type="compositionally biased region" description="Polar residues" evidence="5">
    <location>
        <begin position="763"/>
        <end position="776"/>
    </location>
</feature>
<evidence type="ECO:0000256" key="5">
    <source>
        <dbReference type="SAM" id="MobiDB-lite"/>
    </source>
</evidence>
<keyword evidence="3 4" id="KW-0067">ATP-binding</keyword>
<accession>A0ABP0H1S2</accession>
<dbReference type="EMBL" id="CAWYQH010000174">
    <property type="protein sequence ID" value="CAK8697956.1"/>
    <property type="molecule type" value="Genomic_DNA"/>
</dbReference>
<dbReference type="PROSITE" id="PS50975">
    <property type="entry name" value="ATP_GRASP"/>
    <property type="match status" value="1"/>
</dbReference>
<evidence type="ECO:0000313" key="7">
    <source>
        <dbReference type="EMBL" id="CAK8697956.1"/>
    </source>
</evidence>
<organism evidence="7 8">
    <name type="scientific">Clavelina lepadiformis</name>
    <name type="common">Light-bulb sea squirt</name>
    <name type="synonym">Ascidia lepadiformis</name>
    <dbReference type="NCBI Taxonomy" id="159417"/>
    <lineage>
        <taxon>Eukaryota</taxon>
        <taxon>Metazoa</taxon>
        <taxon>Chordata</taxon>
        <taxon>Tunicata</taxon>
        <taxon>Ascidiacea</taxon>
        <taxon>Aplousobranchia</taxon>
        <taxon>Clavelinidae</taxon>
        <taxon>Clavelina</taxon>
    </lineage>
</organism>
<keyword evidence="2 4" id="KW-0547">Nucleotide-binding</keyword>
<evidence type="ECO:0000256" key="2">
    <source>
        <dbReference type="ARBA" id="ARBA00022741"/>
    </source>
</evidence>
<feature type="region of interest" description="Disordered" evidence="5">
    <location>
        <begin position="743"/>
        <end position="799"/>
    </location>
</feature>
<feature type="domain" description="ATP-grasp" evidence="6">
    <location>
        <begin position="195"/>
        <end position="453"/>
    </location>
</feature>
<dbReference type="SUPFAM" id="SSF56059">
    <property type="entry name" value="Glutathione synthetase ATP-binding domain-like"/>
    <property type="match status" value="1"/>
</dbReference>
<comment type="caution">
    <text evidence="7">The sequence shown here is derived from an EMBL/GenBank/DDBJ whole genome shotgun (WGS) entry which is preliminary data.</text>
</comment>
<evidence type="ECO:0000259" key="6">
    <source>
        <dbReference type="PROSITE" id="PS50975"/>
    </source>
</evidence>
<evidence type="ECO:0000256" key="1">
    <source>
        <dbReference type="ARBA" id="ARBA00022598"/>
    </source>
</evidence>
<evidence type="ECO:0000313" key="8">
    <source>
        <dbReference type="Proteomes" id="UP001642483"/>
    </source>
</evidence>
<gene>
    <name evidence="7" type="ORF">CVLEPA_LOCUS31433</name>
</gene>
<feature type="compositionally biased region" description="Polar residues" evidence="5">
    <location>
        <begin position="785"/>
        <end position="799"/>
    </location>
</feature>
<keyword evidence="1" id="KW-0436">Ligase</keyword>
<dbReference type="PANTHER" id="PTHR12241:SF154">
    <property type="entry name" value="TUBULIN POLYGLUTAMYLASE TTLL11"/>
    <property type="match status" value="1"/>
</dbReference>
<dbReference type="InterPro" id="IPR011761">
    <property type="entry name" value="ATP-grasp"/>
</dbReference>
<dbReference type="Proteomes" id="UP001642483">
    <property type="component" value="Unassembled WGS sequence"/>
</dbReference>
<evidence type="ECO:0000256" key="4">
    <source>
        <dbReference type="PROSITE-ProRule" id="PRU00409"/>
    </source>
</evidence>
<dbReference type="PANTHER" id="PTHR12241">
    <property type="entry name" value="TUBULIN POLYGLUTAMYLASE"/>
    <property type="match status" value="1"/>
</dbReference>
<proteinExistence type="predicted"/>